<keyword evidence="2" id="KW-1185">Reference proteome</keyword>
<dbReference type="Proteomes" id="UP000600230">
    <property type="component" value="Unassembled WGS sequence"/>
</dbReference>
<reference evidence="1 2" key="1">
    <citation type="submission" date="2020-08" db="EMBL/GenBank/DDBJ databases">
        <title>Genome public.</title>
        <authorList>
            <person name="Liu C."/>
            <person name="Sun Q."/>
        </authorList>
    </citation>
    <scope>NUCLEOTIDE SEQUENCE [LARGE SCALE GENOMIC DNA]</scope>
    <source>
        <strain evidence="1 2">NSJ-21</strain>
    </source>
</reference>
<evidence type="ECO:0000313" key="1">
    <source>
        <dbReference type="EMBL" id="MBC5590496.1"/>
    </source>
</evidence>
<dbReference type="EMBL" id="JACOOG010000001">
    <property type="protein sequence ID" value="MBC5590496.1"/>
    <property type="molecule type" value="Genomic_DNA"/>
</dbReference>
<evidence type="ECO:0000313" key="2">
    <source>
        <dbReference type="Proteomes" id="UP000600230"/>
    </source>
</evidence>
<accession>A0ABR7BYR9</accession>
<dbReference type="PROSITE" id="PS51257">
    <property type="entry name" value="PROKAR_LIPOPROTEIN"/>
    <property type="match status" value="1"/>
</dbReference>
<proteinExistence type="predicted"/>
<protein>
    <recommendedName>
        <fullName evidence="3">DUF4302 domain-containing protein</fullName>
    </recommendedName>
</protein>
<name>A0ABR7BYR9_9BACE</name>
<organism evidence="1 2">
    <name type="scientific">Bacteroides parvus</name>
    <dbReference type="NCBI Taxonomy" id="2763025"/>
    <lineage>
        <taxon>Bacteria</taxon>
        <taxon>Pseudomonadati</taxon>
        <taxon>Bacteroidota</taxon>
        <taxon>Bacteroidia</taxon>
        <taxon>Bacteroidales</taxon>
        <taxon>Bacteroidaceae</taxon>
        <taxon>Bacteroides</taxon>
    </lineage>
</organism>
<sequence>MKKIRYTLLASCLFALCGCGTTDVWKDWEDQGTMNEETRLRPSEVKKLLCAADGWKLSYEGVDFYLQFDENGNVITNTNEKILRPELEAQYHLDFKGEQTVLLTLAGNTSLQYLKNNQESTFLISSYASDLIAATGQAHGLTMNLSPVTTADLAANRETKAAILHRVEALENISCGAIREKGGDILAYYTLSSDNDNNWSMQLTDIADGKVVHTNHALVLNVEDDRLGVVTAPGLDIKGHALKSITYDYDGATQPVIGNASLVFDFNAGASWTDAYMGNWNTHIIDAKASSLDLSLMPESQLEMDNRSPRNLVICPGSISDEDAGKWHYVFFELNAAANNGNSCVLFRNTAITTPFGGYGNDVNLAKEQFKPLIDLLFCESGLWVWEKDGNTYFIQPAGNGWFKFQ</sequence>
<evidence type="ECO:0008006" key="3">
    <source>
        <dbReference type="Google" id="ProtNLM"/>
    </source>
</evidence>
<dbReference type="RefSeq" id="WP_138346311.1">
    <property type="nucleotide sequence ID" value="NZ_JACOOG010000001.1"/>
</dbReference>
<gene>
    <name evidence="1" type="ORF">H8S53_04390</name>
</gene>
<comment type="caution">
    <text evidence="1">The sequence shown here is derived from an EMBL/GenBank/DDBJ whole genome shotgun (WGS) entry which is preliminary data.</text>
</comment>